<keyword evidence="2 4" id="KW-0012">Acyltransferase</keyword>
<dbReference type="Pfam" id="PF13673">
    <property type="entry name" value="Acetyltransf_10"/>
    <property type="match status" value="1"/>
</dbReference>
<keyword evidence="1 4" id="KW-0808">Transferase</keyword>
<dbReference type="PROSITE" id="PS51186">
    <property type="entry name" value="GNAT"/>
    <property type="match status" value="1"/>
</dbReference>
<sequence length="171" mass="19874">MGCLGVVVGTVWLHAIRQFLGTPVFLGEIIMIQMHMQQGLSRDARIIRQEVFVEEQGFHHEFDEIDPKAWHLVLYENEQAAGCCRFFSSDQPGVYILGRLAVRKSFRGRQYGEQLVREVEAWLCGRQVKRLALSAQVRVRPFYEKLGFTASGDEYLDEYCPHIHMEKELRE</sequence>
<reference evidence="4 5" key="1">
    <citation type="submission" date="2015-09" db="EMBL/GenBank/DDBJ databases">
        <authorList>
            <consortium name="Pathogen Informatics"/>
        </authorList>
    </citation>
    <scope>NUCLEOTIDE SEQUENCE [LARGE SCALE GENOMIC DNA]</scope>
    <source>
        <strain evidence="4 5">2789STDY5608828</strain>
    </source>
</reference>
<name>A0A174CDT0_9FIRM</name>
<evidence type="ECO:0000259" key="3">
    <source>
        <dbReference type="PROSITE" id="PS51186"/>
    </source>
</evidence>
<dbReference type="CDD" id="cd04301">
    <property type="entry name" value="NAT_SF"/>
    <property type="match status" value="1"/>
</dbReference>
<dbReference type="PANTHER" id="PTHR43877">
    <property type="entry name" value="AMINOALKYLPHOSPHONATE N-ACETYLTRANSFERASE-RELATED-RELATED"/>
    <property type="match status" value="1"/>
</dbReference>
<dbReference type="PANTHER" id="PTHR43877:SF2">
    <property type="entry name" value="AMINOALKYLPHOSPHONATE N-ACETYLTRANSFERASE-RELATED"/>
    <property type="match status" value="1"/>
</dbReference>
<evidence type="ECO:0000313" key="5">
    <source>
        <dbReference type="Proteomes" id="UP000095546"/>
    </source>
</evidence>
<dbReference type="EMBL" id="CYYU01000028">
    <property type="protein sequence ID" value="CUO10130.1"/>
    <property type="molecule type" value="Genomic_DNA"/>
</dbReference>
<gene>
    <name evidence="4" type="ORF">ERS852385_02132</name>
</gene>
<dbReference type="Proteomes" id="UP000095546">
    <property type="component" value="Unassembled WGS sequence"/>
</dbReference>
<dbReference type="InterPro" id="IPR016181">
    <property type="entry name" value="Acyl_CoA_acyltransferase"/>
</dbReference>
<dbReference type="InterPro" id="IPR050832">
    <property type="entry name" value="Bact_Acetyltransf"/>
</dbReference>
<evidence type="ECO:0000256" key="2">
    <source>
        <dbReference type="ARBA" id="ARBA00023315"/>
    </source>
</evidence>
<dbReference type="AlphaFoldDB" id="A0A174CDT0"/>
<evidence type="ECO:0000256" key="1">
    <source>
        <dbReference type="ARBA" id="ARBA00022679"/>
    </source>
</evidence>
<protein>
    <submittedName>
        <fullName evidence="4">Putative acyltransferase</fullName>
    </submittedName>
</protein>
<dbReference type="InterPro" id="IPR000182">
    <property type="entry name" value="GNAT_dom"/>
</dbReference>
<organism evidence="4 5">
    <name type="scientific">Mitsuokella jalaludinii</name>
    <dbReference type="NCBI Taxonomy" id="187979"/>
    <lineage>
        <taxon>Bacteria</taxon>
        <taxon>Bacillati</taxon>
        <taxon>Bacillota</taxon>
        <taxon>Negativicutes</taxon>
        <taxon>Selenomonadales</taxon>
        <taxon>Selenomonadaceae</taxon>
        <taxon>Mitsuokella</taxon>
    </lineage>
</organism>
<proteinExistence type="predicted"/>
<dbReference type="Gene3D" id="3.40.630.30">
    <property type="match status" value="1"/>
</dbReference>
<dbReference type="GO" id="GO:0016747">
    <property type="term" value="F:acyltransferase activity, transferring groups other than amino-acyl groups"/>
    <property type="evidence" value="ECO:0007669"/>
    <property type="project" value="InterPro"/>
</dbReference>
<dbReference type="SUPFAM" id="SSF55729">
    <property type="entry name" value="Acyl-CoA N-acyltransferases (Nat)"/>
    <property type="match status" value="1"/>
</dbReference>
<evidence type="ECO:0000313" key="4">
    <source>
        <dbReference type="EMBL" id="CUO10130.1"/>
    </source>
</evidence>
<feature type="domain" description="N-acetyltransferase" evidence="3">
    <location>
        <begin position="31"/>
        <end position="170"/>
    </location>
</feature>
<keyword evidence="5" id="KW-1185">Reference proteome</keyword>
<accession>A0A174CDT0</accession>
<dbReference type="STRING" id="187979.ERS852385_02132"/>